<evidence type="ECO:0000313" key="9">
    <source>
        <dbReference type="Proteomes" id="UP000319257"/>
    </source>
</evidence>
<dbReference type="GeneID" id="41975863"/>
<reference evidence="8 9" key="1">
    <citation type="submission" date="2019-06" db="EMBL/GenBank/DDBJ databases">
        <title>Draft genome sequence of the filamentous fungus Phialemoniopsis curvata isolated from diesel fuel.</title>
        <authorList>
            <person name="Varaljay V.A."/>
            <person name="Lyon W.J."/>
            <person name="Crouch A.L."/>
            <person name="Drake C.E."/>
            <person name="Hollomon J.M."/>
            <person name="Nadeau L.J."/>
            <person name="Nunn H.S."/>
            <person name="Stevenson B.S."/>
            <person name="Bojanowski C.L."/>
            <person name="Crookes-Goodson W.J."/>
        </authorList>
    </citation>
    <scope>NUCLEOTIDE SEQUENCE [LARGE SCALE GENOMIC DNA]</scope>
    <source>
        <strain evidence="8 9">D216</strain>
    </source>
</reference>
<dbReference type="PANTHER" id="PTHR22731:SF3">
    <property type="entry name" value="RIBONUCLEASES P_MRP PROTEIN SUBUNIT POP1"/>
    <property type="match status" value="1"/>
</dbReference>
<accession>A0A507ALS0</accession>
<dbReference type="GO" id="GO:0001682">
    <property type="term" value="P:tRNA 5'-leader removal"/>
    <property type="evidence" value="ECO:0007669"/>
    <property type="project" value="InterPro"/>
</dbReference>
<keyword evidence="3" id="KW-0539">Nucleus</keyword>
<dbReference type="InterPro" id="IPR055079">
    <property type="entry name" value="POP1_C"/>
</dbReference>
<dbReference type="EMBL" id="SKBQ01000055">
    <property type="protein sequence ID" value="TPX10682.1"/>
    <property type="molecule type" value="Genomic_DNA"/>
</dbReference>
<dbReference type="FunCoup" id="A0A507ALS0">
    <property type="interactions" value="99"/>
</dbReference>
<feature type="domain" description="POPLD" evidence="6">
    <location>
        <begin position="572"/>
        <end position="677"/>
    </location>
</feature>
<dbReference type="Proteomes" id="UP000319257">
    <property type="component" value="Unassembled WGS sequence"/>
</dbReference>
<dbReference type="Pfam" id="PF08170">
    <property type="entry name" value="POPLD"/>
    <property type="match status" value="1"/>
</dbReference>
<organism evidence="8 9">
    <name type="scientific">Thyridium curvatum</name>
    <dbReference type="NCBI Taxonomy" id="1093900"/>
    <lineage>
        <taxon>Eukaryota</taxon>
        <taxon>Fungi</taxon>
        <taxon>Dikarya</taxon>
        <taxon>Ascomycota</taxon>
        <taxon>Pezizomycotina</taxon>
        <taxon>Sordariomycetes</taxon>
        <taxon>Sordariomycetidae</taxon>
        <taxon>Thyridiales</taxon>
        <taxon>Thyridiaceae</taxon>
        <taxon>Thyridium</taxon>
    </lineage>
</organism>
<feature type="region of interest" description="Disordered" evidence="4">
    <location>
        <begin position="1"/>
        <end position="45"/>
    </location>
</feature>
<evidence type="ECO:0000259" key="5">
    <source>
        <dbReference type="Pfam" id="PF06978"/>
    </source>
</evidence>
<protein>
    <submittedName>
        <fullName evidence="8">Uncharacterized protein</fullName>
    </submittedName>
</protein>
<evidence type="ECO:0000256" key="3">
    <source>
        <dbReference type="ARBA" id="ARBA00023242"/>
    </source>
</evidence>
<dbReference type="Pfam" id="PF06978">
    <property type="entry name" value="POP1_N"/>
    <property type="match status" value="1"/>
</dbReference>
<proteinExistence type="predicted"/>
<feature type="region of interest" description="Disordered" evidence="4">
    <location>
        <begin position="776"/>
        <end position="843"/>
    </location>
</feature>
<feature type="domain" description="Pop1 N-terminal" evidence="5">
    <location>
        <begin position="74"/>
        <end position="287"/>
    </location>
</feature>
<keyword evidence="9" id="KW-1185">Reference proteome</keyword>
<evidence type="ECO:0000313" key="8">
    <source>
        <dbReference type="EMBL" id="TPX10682.1"/>
    </source>
</evidence>
<evidence type="ECO:0000259" key="7">
    <source>
        <dbReference type="Pfam" id="PF22770"/>
    </source>
</evidence>
<dbReference type="InterPro" id="IPR009723">
    <property type="entry name" value="Pop1_N"/>
</dbReference>
<name>A0A507ALS0_9PEZI</name>
<evidence type="ECO:0000259" key="6">
    <source>
        <dbReference type="Pfam" id="PF08170"/>
    </source>
</evidence>
<dbReference type="GO" id="GO:0005655">
    <property type="term" value="C:nucleolar ribonuclease P complex"/>
    <property type="evidence" value="ECO:0007669"/>
    <property type="project" value="InterPro"/>
</dbReference>
<dbReference type="InParanoid" id="A0A507ALS0"/>
<dbReference type="Pfam" id="PF22770">
    <property type="entry name" value="POP1_C"/>
    <property type="match status" value="1"/>
</dbReference>
<dbReference type="InterPro" id="IPR039182">
    <property type="entry name" value="Pop1"/>
</dbReference>
<evidence type="ECO:0000256" key="1">
    <source>
        <dbReference type="ARBA" id="ARBA00004123"/>
    </source>
</evidence>
<gene>
    <name evidence="8" type="ORF">E0L32_008416</name>
</gene>
<dbReference type="OrthoDB" id="442863at2759"/>
<dbReference type="RefSeq" id="XP_030992393.1">
    <property type="nucleotide sequence ID" value="XM_031143268.1"/>
</dbReference>
<dbReference type="AlphaFoldDB" id="A0A507ALS0"/>
<feature type="domain" description="POP1 C-terminal" evidence="7">
    <location>
        <begin position="751"/>
        <end position="947"/>
    </location>
</feature>
<sequence>MGPKERAISSREQQPPPKRKDSSQPGRNPGKQGNGDNSQGGRAAKRVKVFDARRIQSQPAAAAQNNGELDLQAFLSSREFEIKALEANMCNSKAVSARRAFQVVPRDMRRRTASHNAKRLPKRLRRRARHEMQVDNTPTVDSRRRKPRTTKARIRAETAKRLGILAKRKRNRQLKDAADKAAAGDAMVVDSYVQSRPARPKVKKNTLLDPPEKRSKFAKRQREKVWLPTHIWHTKRARMTEPTDPLWKFSIPLTPTEKVYRPTHRASTIKGAMCWDTSYTSTIRLHGNPDHLDLLIGLDMCRDGKAMQKKVRDGARAMTQLWRVGNKKGSILPGEGSLQAVATVIYNPETETAAVSGPGESGSVKSSRMLLIRVHPASFQQVWDELLRQIKLHSLHVTLQDLRWEIGSIEIAGPGCTESLKGILRPSKKKGKPRESIDFTDLNAKTFSELPAGTNPASLPKNVILSFNIEDPRLHYPPKTYHDPPSETGDIALEFANTLAHWPADGDLKPSPLFDDEARRRAAELPSLSSLNRRKAARVPGKELEPIPADPPIPIILVASRGDITGSGTHGSWTLMAPWKCILPIWHSLVHYPLSTGGNPRFGGLNELRQVTYEQGLPWFPGDYPGTLAGLEWEFRERERREREWKRRPKSKRPVWESLDLGAGRKGEIGSGFACDWELLFGMPPVERVEAKLLPENNKKTAEGQSESKGVAFDSHPLRDMCHFPKWSFDTSLSKQDRDLASLCGVPTVSTVRITMLGRGVPSPCARIYRLPTRDRTAVQSTQAEVPATIPPSKPGALPSNLRDQWLSLAPQPSQQRGTPRHKKAWSRRPPQPKAMPKDADLQTRKRLMAQSLLTTELPYPRPKGNETDMGGYPLVPGEEDLMGFVTTGEVNLSLGRGFAMGHIAAKKALEAADPRNLTRPKSKIEARLCIVRNVGESVGWLAQWELLELC</sequence>
<dbReference type="STRING" id="1093900.A0A507ALS0"/>
<evidence type="ECO:0000256" key="2">
    <source>
        <dbReference type="ARBA" id="ARBA00022694"/>
    </source>
</evidence>
<evidence type="ECO:0000256" key="4">
    <source>
        <dbReference type="SAM" id="MobiDB-lite"/>
    </source>
</evidence>
<dbReference type="InterPro" id="IPR012590">
    <property type="entry name" value="POPLD_dom"/>
</dbReference>
<comment type="caution">
    <text evidence="8">The sequence shown here is derived from an EMBL/GenBank/DDBJ whole genome shotgun (WGS) entry which is preliminary data.</text>
</comment>
<dbReference type="GO" id="GO:0000172">
    <property type="term" value="C:ribonuclease MRP complex"/>
    <property type="evidence" value="ECO:0007669"/>
    <property type="project" value="InterPro"/>
</dbReference>
<dbReference type="PANTHER" id="PTHR22731">
    <property type="entry name" value="RIBONUCLEASES P/MRP PROTEIN SUBUNIT POP1"/>
    <property type="match status" value="1"/>
</dbReference>
<keyword evidence="2" id="KW-0819">tRNA processing</keyword>
<comment type="subcellular location">
    <subcellularLocation>
        <location evidence="1">Nucleus</location>
    </subcellularLocation>
</comment>